<organism evidence="1 2">
    <name type="scientific">Protopolystoma xenopodis</name>
    <dbReference type="NCBI Taxonomy" id="117903"/>
    <lineage>
        <taxon>Eukaryota</taxon>
        <taxon>Metazoa</taxon>
        <taxon>Spiralia</taxon>
        <taxon>Lophotrochozoa</taxon>
        <taxon>Platyhelminthes</taxon>
        <taxon>Monogenea</taxon>
        <taxon>Polyopisthocotylea</taxon>
        <taxon>Polystomatidea</taxon>
        <taxon>Polystomatidae</taxon>
        <taxon>Protopolystoma</taxon>
    </lineage>
</organism>
<dbReference type="EMBL" id="CAAALY010001668">
    <property type="protein sequence ID" value="VEL07403.1"/>
    <property type="molecule type" value="Genomic_DNA"/>
</dbReference>
<protein>
    <submittedName>
        <fullName evidence="1">Uncharacterized protein</fullName>
    </submittedName>
</protein>
<gene>
    <name evidence="1" type="ORF">PXEA_LOCUS843</name>
</gene>
<reference evidence="1" key="1">
    <citation type="submission" date="2018-11" db="EMBL/GenBank/DDBJ databases">
        <authorList>
            <consortium name="Pathogen Informatics"/>
        </authorList>
    </citation>
    <scope>NUCLEOTIDE SEQUENCE</scope>
</reference>
<keyword evidence="2" id="KW-1185">Reference proteome</keyword>
<dbReference type="Proteomes" id="UP000784294">
    <property type="component" value="Unassembled WGS sequence"/>
</dbReference>
<comment type="caution">
    <text evidence="1">The sequence shown here is derived from an EMBL/GenBank/DDBJ whole genome shotgun (WGS) entry which is preliminary data.</text>
</comment>
<dbReference type="AlphaFoldDB" id="A0A3S4ZBL2"/>
<proteinExistence type="predicted"/>
<name>A0A3S4ZBL2_9PLAT</name>
<sequence length="149" mass="16814">MEEYLPTLSATQADQHAAEEEEMDVQLRDFLDSILAEIAVYTHRSRCVKFTDIHSLEGIFSGFWNLSLVNQFGARASEQTAATRNESYLLQTQYGKTFGSVDVDRIRVSNTTTAGVKEDILAVRRVGSFTEHETNHKIIEPLEMPCLVD</sequence>
<evidence type="ECO:0000313" key="2">
    <source>
        <dbReference type="Proteomes" id="UP000784294"/>
    </source>
</evidence>
<accession>A0A3S4ZBL2</accession>
<evidence type="ECO:0000313" key="1">
    <source>
        <dbReference type="EMBL" id="VEL07403.1"/>
    </source>
</evidence>